<dbReference type="GeneID" id="70687232"/>
<keyword evidence="1" id="KW-0472">Membrane</keyword>
<proteinExistence type="predicted"/>
<protein>
    <submittedName>
        <fullName evidence="2">Phage holin family protein</fullName>
    </submittedName>
</protein>
<dbReference type="EMBL" id="CP098736">
    <property type="protein sequence ID" value="USE78819.1"/>
    <property type="molecule type" value="Genomic_DNA"/>
</dbReference>
<feature type="transmembrane region" description="Helical" evidence="1">
    <location>
        <begin position="57"/>
        <end position="77"/>
    </location>
</feature>
<organism evidence="2 3">
    <name type="scientific">Cupriavidus gilardii</name>
    <dbReference type="NCBI Taxonomy" id="82541"/>
    <lineage>
        <taxon>Bacteria</taxon>
        <taxon>Pseudomonadati</taxon>
        <taxon>Pseudomonadota</taxon>
        <taxon>Betaproteobacteria</taxon>
        <taxon>Burkholderiales</taxon>
        <taxon>Burkholderiaceae</taxon>
        <taxon>Cupriavidus</taxon>
    </lineage>
</organism>
<evidence type="ECO:0000313" key="3">
    <source>
        <dbReference type="Proteomes" id="UP001056648"/>
    </source>
</evidence>
<name>A0ABY4VNK8_9BURK</name>
<keyword evidence="3" id="KW-1185">Reference proteome</keyword>
<accession>A0ABY4VNK8</accession>
<reference evidence="2" key="1">
    <citation type="submission" date="2022-06" db="EMBL/GenBank/DDBJ databases">
        <title>Complete genome sequence and characterization of Cupriavidus gilardii QJ1 isolated from contaminating cells.</title>
        <authorList>
            <person name="Qi J."/>
        </authorList>
    </citation>
    <scope>NUCLEOTIDE SEQUENCE</scope>
    <source>
        <strain evidence="2">QJ1</strain>
    </source>
</reference>
<dbReference type="RefSeq" id="WP_226994974.1">
    <property type="nucleotide sequence ID" value="NZ_BAAAEB010000019.1"/>
</dbReference>
<evidence type="ECO:0000256" key="1">
    <source>
        <dbReference type="SAM" id="Phobius"/>
    </source>
</evidence>
<evidence type="ECO:0000313" key="2">
    <source>
        <dbReference type="EMBL" id="USE78819.1"/>
    </source>
</evidence>
<sequence>MNHSTQRVRRQDIHSPARRRAGFSFFGVYMRLPTPVEATGYAGSVVSIGASLTLTDIGIIVGIVTALLTFGFNAWYIRRKDRREVEEHAARMRALGGSHEL</sequence>
<keyword evidence="1" id="KW-0812">Transmembrane</keyword>
<dbReference type="Proteomes" id="UP001056648">
    <property type="component" value="Chromosome 2"/>
</dbReference>
<keyword evidence="1" id="KW-1133">Transmembrane helix</keyword>
<gene>
    <name evidence="2" type="ORF">NDR89_19465</name>
</gene>